<reference evidence="2" key="1">
    <citation type="journal article" date="2020" name="Nature">
        <title>Giant virus diversity and host interactions through global metagenomics.</title>
        <authorList>
            <person name="Schulz F."/>
            <person name="Roux S."/>
            <person name="Paez-Espino D."/>
            <person name="Jungbluth S."/>
            <person name="Walsh D.A."/>
            <person name="Denef V.J."/>
            <person name="McMahon K.D."/>
            <person name="Konstantinidis K.T."/>
            <person name="Eloe-Fadrosh E.A."/>
            <person name="Kyrpides N.C."/>
            <person name="Woyke T."/>
        </authorList>
    </citation>
    <scope>NUCLEOTIDE SEQUENCE</scope>
    <source>
        <strain evidence="2">GVMAG-M-3300027759-42</strain>
    </source>
</reference>
<accession>A0A6C0LB30</accession>
<name>A0A6C0LB30_9ZZZZ</name>
<evidence type="ECO:0000313" key="2">
    <source>
        <dbReference type="EMBL" id="QHU26881.1"/>
    </source>
</evidence>
<proteinExistence type="predicted"/>
<dbReference type="EMBL" id="MN740445">
    <property type="protein sequence ID" value="QHU26881.1"/>
    <property type="molecule type" value="Genomic_DNA"/>
</dbReference>
<sequence>MSDNDTIFKDVLVPNWRLVRINPKPDRRKGGRDYFIITNFAEIVKKKLDAYLVIKTKSDDEYDEEDEHEEEDEHDELYKHYKHYNRDHPQIVFGKWGALGIMRPPRMKDFWEIIKDDENFFVWNPATSNWDKSSSFRNSIAPTFLKHNKTPTIDDMNSAEDAFDSMKEQFGEYLKKQQEILDDQKGGKKSKKSKRTKARKPVKKQRKTRKHKK</sequence>
<organism evidence="2">
    <name type="scientific">viral metagenome</name>
    <dbReference type="NCBI Taxonomy" id="1070528"/>
    <lineage>
        <taxon>unclassified sequences</taxon>
        <taxon>metagenomes</taxon>
        <taxon>organismal metagenomes</taxon>
    </lineage>
</organism>
<feature type="region of interest" description="Disordered" evidence="1">
    <location>
        <begin position="178"/>
        <end position="213"/>
    </location>
</feature>
<dbReference type="AlphaFoldDB" id="A0A6C0LB30"/>
<protein>
    <submittedName>
        <fullName evidence="2">Uncharacterized protein</fullName>
    </submittedName>
</protein>
<evidence type="ECO:0000256" key="1">
    <source>
        <dbReference type="SAM" id="MobiDB-lite"/>
    </source>
</evidence>
<feature type="compositionally biased region" description="Basic residues" evidence="1">
    <location>
        <begin position="187"/>
        <end position="213"/>
    </location>
</feature>